<dbReference type="Pfam" id="PF13808">
    <property type="entry name" value="DDE_Tnp_1_assoc"/>
    <property type="match status" value="1"/>
</dbReference>
<dbReference type="Proteomes" id="UP000262538">
    <property type="component" value="Unassembled WGS sequence"/>
</dbReference>
<protein>
    <submittedName>
        <fullName evidence="2">Transposase family protein</fullName>
    </submittedName>
</protein>
<evidence type="ECO:0000259" key="1">
    <source>
        <dbReference type="Pfam" id="PF13808"/>
    </source>
</evidence>
<feature type="domain" description="H repeat-associated protein N-terminal" evidence="1">
    <location>
        <begin position="3"/>
        <end position="57"/>
    </location>
</feature>
<sequence>MLEMLAGITDPRDRRGIRHPLPAVLGVAVVATLAGAANYRELGSVAADLPQRLLHILGAAGIRPAIGWRHRARERCGGC</sequence>
<organism evidence="2 3">
    <name type="scientific">Microbispora triticiradicis</name>
    <dbReference type="NCBI Taxonomy" id="2200763"/>
    <lineage>
        <taxon>Bacteria</taxon>
        <taxon>Bacillati</taxon>
        <taxon>Actinomycetota</taxon>
        <taxon>Actinomycetes</taxon>
        <taxon>Streptosporangiales</taxon>
        <taxon>Streptosporangiaceae</taxon>
        <taxon>Microbispora</taxon>
    </lineage>
</organism>
<name>A0ABX9LF52_9ACTN</name>
<reference evidence="2 3" key="1">
    <citation type="submission" date="2018-08" db="EMBL/GenBank/DDBJ databases">
        <title>Microbispora. triticiradicis sp. nov., a novel actinomycete isolated from the root of wheat (Triticum aestivum L.)).</title>
        <authorList>
            <person name="Han C."/>
        </authorList>
    </citation>
    <scope>NUCLEOTIDE SEQUENCE [LARGE SCALE GENOMIC DNA]</scope>
    <source>
        <strain evidence="2 3">NEAU-HRDPA2-9</strain>
    </source>
</reference>
<dbReference type="InterPro" id="IPR032806">
    <property type="entry name" value="YbfD_N"/>
</dbReference>
<gene>
    <name evidence="2" type="ORF">DI270_023515</name>
</gene>
<keyword evidence="3" id="KW-1185">Reference proteome</keyword>
<evidence type="ECO:0000313" key="2">
    <source>
        <dbReference type="EMBL" id="RGA02604.1"/>
    </source>
</evidence>
<dbReference type="EMBL" id="QFZU02000120">
    <property type="protein sequence ID" value="RGA02604.1"/>
    <property type="molecule type" value="Genomic_DNA"/>
</dbReference>
<evidence type="ECO:0000313" key="3">
    <source>
        <dbReference type="Proteomes" id="UP000262538"/>
    </source>
</evidence>
<proteinExistence type="predicted"/>
<comment type="caution">
    <text evidence="2">The sequence shown here is derived from an EMBL/GenBank/DDBJ whole genome shotgun (WGS) entry which is preliminary data.</text>
</comment>
<accession>A0ABX9LF52</accession>